<dbReference type="Proteomes" id="UP000597656">
    <property type="component" value="Unassembled WGS sequence"/>
</dbReference>
<dbReference type="RefSeq" id="WP_189160628.1">
    <property type="nucleotide sequence ID" value="NZ_BMNC01000030.1"/>
</dbReference>
<dbReference type="EMBL" id="BMNC01000030">
    <property type="protein sequence ID" value="GGN29288.1"/>
    <property type="molecule type" value="Genomic_DNA"/>
</dbReference>
<sequence length="249" mass="27443">MGGKTAVELTERKLLNGWASAPRVRIRQAGVNDLDHFEWITDMAGAPFEKPLREAVAEGLAGVGLRAGLRAGNYRAYWEQMAPRFPGLIKQGLSPLMAYMDAALVLVADHRDHGVVGGLIAYPPVNVAESYIGILEANGATSETLQKTVLGMGMFLTRIKAIAVSEQARGSTVGSSLIKRARQIYFHLGYRTIYGAMPPTPGLEQFYNRAGFTVLDPDEPVDLRFMFDDDRKIFPDAGERFFVRHNSLQ</sequence>
<organism evidence="2 3">
    <name type="scientific">Lentzea pudingi</name>
    <dbReference type="NCBI Taxonomy" id="1789439"/>
    <lineage>
        <taxon>Bacteria</taxon>
        <taxon>Bacillati</taxon>
        <taxon>Actinomycetota</taxon>
        <taxon>Actinomycetes</taxon>
        <taxon>Pseudonocardiales</taxon>
        <taxon>Pseudonocardiaceae</taxon>
        <taxon>Lentzea</taxon>
    </lineage>
</organism>
<protein>
    <recommendedName>
        <fullName evidence="1">N-acetyltransferase domain-containing protein</fullName>
    </recommendedName>
</protein>
<dbReference type="Gene3D" id="3.40.630.30">
    <property type="match status" value="1"/>
</dbReference>
<keyword evidence="3" id="KW-1185">Reference proteome</keyword>
<evidence type="ECO:0000313" key="2">
    <source>
        <dbReference type="EMBL" id="GGN29288.1"/>
    </source>
</evidence>
<reference evidence="3" key="1">
    <citation type="journal article" date="2019" name="Int. J. Syst. Evol. Microbiol.">
        <title>The Global Catalogue of Microorganisms (GCM) 10K type strain sequencing project: providing services to taxonomists for standard genome sequencing and annotation.</title>
        <authorList>
            <consortium name="The Broad Institute Genomics Platform"/>
            <consortium name="The Broad Institute Genome Sequencing Center for Infectious Disease"/>
            <person name="Wu L."/>
            <person name="Ma J."/>
        </authorList>
    </citation>
    <scope>NUCLEOTIDE SEQUENCE [LARGE SCALE GENOMIC DNA]</scope>
    <source>
        <strain evidence="3">CGMCC 4.7319</strain>
    </source>
</reference>
<comment type="caution">
    <text evidence="2">The sequence shown here is derived from an EMBL/GenBank/DDBJ whole genome shotgun (WGS) entry which is preliminary data.</text>
</comment>
<evidence type="ECO:0000259" key="1">
    <source>
        <dbReference type="Pfam" id="PF00583"/>
    </source>
</evidence>
<dbReference type="Pfam" id="PF00583">
    <property type="entry name" value="Acetyltransf_1"/>
    <property type="match status" value="1"/>
</dbReference>
<proteinExistence type="predicted"/>
<name>A0ABQ2IW38_9PSEU</name>
<feature type="domain" description="N-acetyltransferase" evidence="1">
    <location>
        <begin position="157"/>
        <end position="212"/>
    </location>
</feature>
<evidence type="ECO:0000313" key="3">
    <source>
        <dbReference type="Proteomes" id="UP000597656"/>
    </source>
</evidence>
<accession>A0ABQ2IW38</accession>
<dbReference type="SUPFAM" id="SSF55729">
    <property type="entry name" value="Acyl-CoA N-acyltransferases (Nat)"/>
    <property type="match status" value="1"/>
</dbReference>
<gene>
    <name evidence="2" type="ORF">GCM10011609_86200</name>
</gene>
<dbReference type="InterPro" id="IPR000182">
    <property type="entry name" value="GNAT_dom"/>
</dbReference>
<dbReference type="InterPro" id="IPR016181">
    <property type="entry name" value="Acyl_CoA_acyltransferase"/>
</dbReference>